<proteinExistence type="predicted"/>
<evidence type="ECO:0000259" key="4">
    <source>
        <dbReference type="Pfam" id="PF08241"/>
    </source>
</evidence>
<evidence type="ECO:0000256" key="1">
    <source>
        <dbReference type="ARBA" id="ARBA00022603"/>
    </source>
</evidence>
<organism evidence="5 6">
    <name type="scientific">Pararhizobium mangrovi</name>
    <dbReference type="NCBI Taxonomy" id="2590452"/>
    <lineage>
        <taxon>Bacteria</taxon>
        <taxon>Pseudomonadati</taxon>
        <taxon>Pseudomonadota</taxon>
        <taxon>Alphaproteobacteria</taxon>
        <taxon>Hyphomicrobiales</taxon>
        <taxon>Rhizobiaceae</taxon>
        <taxon>Rhizobium/Agrobacterium group</taxon>
        <taxon>Pararhizobium</taxon>
    </lineage>
</organism>
<dbReference type="GO" id="GO:0032259">
    <property type="term" value="P:methylation"/>
    <property type="evidence" value="ECO:0007669"/>
    <property type="project" value="UniProtKB-KW"/>
</dbReference>
<comment type="caution">
    <text evidence="5">The sequence shown here is derived from an EMBL/GenBank/DDBJ whole genome shotgun (WGS) entry which is preliminary data.</text>
</comment>
<name>A0A506U2L7_9HYPH</name>
<dbReference type="CDD" id="cd02440">
    <property type="entry name" value="AdoMet_MTases"/>
    <property type="match status" value="1"/>
</dbReference>
<keyword evidence="6" id="KW-1185">Reference proteome</keyword>
<protein>
    <submittedName>
        <fullName evidence="5">Methyltransferase domain-containing protein</fullName>
    </submittedName>
</protein>
<gene>
    <name evidence="5" type="ORF">FJU11_13515</name>
</gene>
<accession>A0A506U2L7</accession>
<reference evidence="5 6" key="1">
    <citation type="submission" date="2019-06" db="EMBL/GenBank/DDBJ databases">
        <authorList>
            <person name="Li M."/>
        </authorList>
    </citation>
    <scope>NUCLEOTIDE SEQUENCE [LARGE SCALE GENOMIC DNA]</scope>
    <source>
        <strain evidence="5 6">BGMRC6574</strain>
    </source>
</reference>
<dbReference type="SUPFAM" id="SSF53335">
    <property type="entry name" value="S-adenosyl-L-methionine-dependent methyltransferases"/>
    <property type="match status" value="1"/>
</dbReference>
<dbReference type="EMBL" id="VHLH01000026">
    <property type="protein sequence ID" value="TPW26819.1"/>
    <property type="molecule type" value="Genomic_DNA"/>
</dbReference>
<dbReference type="AlphaFoldDB" id="A0A506U2L7"/>
<dbReference type="InterPro" id="IPR029063">
    <property type="entry name" value="SAM-dependent_MTases_sf"/>
</dbReference>
<dbReference type="Gene3D" id="3.40.50.150">
    <property type="entry name" value="Vaccinia Virus protein VP39"/>
    <property type="match status" value="1"/>
</dbReference>
<keyword evidence="3" id="KW-0949">S-adenosyl-L-methionine</keyword>
<evidence type="ECO:0000256" key="3">
    <source>
        <dbReference type="ARBA" id="ARBA00022691"/>
    </source>
</evidence>
<feature type="domain" description="Methyltransferase type 11" evidence="4">
    <location>
        <begin position="61"/>
        <end position="156"/>
    </location>
</feature>
<dbReference type="InterPro" id="IPR013216">
    <property type="entry name" value="Methyltransf_11"/>
</dbReference>
<dbReference type="Pfam" id="PF08241">
    <property type="entry name" value="Methyltransf_11"/>
    <property type="match status" value="1"/>
</dbReference>
<evidence type="ECO:0000256" key="2">
    <source>
        <dbReference type="ARBA" id="ARBA00022679"/>
    </source>
</evidence>
<dbReference type="OrthoDB" id="9807911at2"/>
<dbReference type="Proteomes" id="UP000320314">
    <property type="component" value="Unassembled WGS sequence"/>
</dbReference>
<dbReference type="PANTHER" id="PTHR43464:SF19">
    <property type="entry name" value="UBIQUINONE BIOSYNTHESIS O-METHYLTRANSFERASE, MITOCHONDRIAL"/>
    <property type="match status" value="1"/>
</dbReference>
<dbReference type="RefSeq" id="WP_141167599.1">
    <property type="nucleotide sequence ID" value="NZ_VHLH01000026.1"/>
</dbReference>
<keyword evidence="1 5" id="KW-0489">Methyltransferase</keyword>
<evidence type="ECO:0000313" key="5">
    <source>
        <dbReference type="EMBL" id="TPW26819.1"/>
    </source>
</evidence>
<dbReference type="PANTHER" id="PTHR43464">
    <property type="entry name" value="METHYLTRANSFERASE"/>
    <property type="match status" value="1"/>
</dbReference>
<keyword evidence="2 5" id="KW-0808">Transferase</keyword>
<sequence>MAEEESRDWLRRGSTDSTEIMGVYDDWADEYDAQLSAWNYRAPEEAAGMLGAHLEPGARFIDIGCGTGLTGVALRKAGFTGPIDGTDLSPKSIELAERRGVYRRAFVADMQQLPLDAEKDAYDGLICCGVLTYLPNIDAVFDEFCRIVRPGGVAVFTHRDDLFESQDFRGRIRALEEAGKWTALAISDPQPYMPENPDFAEKIKLVFVTVRIEA</sequence>
<dbReference type="GO" id="GO:0008757">
    <property type="term" value="F:S-adenosylmethionine-dependent methyltransferase activity"/>
    <property type="evidence" value="ECO:0007669"/>
    <property type="project" value="InterPro"/>
</dbReference>
<evidence type="ECO:0000313" key="6">
    <source>
        <dbReference type="Proteomes" id="UP000320314"/>
    </source>
</evidence>